<organism evidence="2 3">
    <name type="scientific">Corynespora cassiicola Philippines</name>
    <dbReference type="NCBI Taxonomy" id="1448308"/>
    <lineage>
        <taxon>Eukaryota</taxon>
        <taxon>Fungi</taxon>
        <taxon>Dikarya</taxon>
        <taxon>Ascomycota</taxon>
        <taxon>Pezizomycotina</taxon>
        <taxon>Dothideomycetes</taxon>
        <taxon>Pleosporomycetidae</taxon>
        <taxon>Pleosporales</taxon>
        <taxon>Corynesporascaceae</taxon>
        <taxon>Corynespora</taxon>
    </lineage>
</organism>
<evidence type="ECO:0000313" key="3">
    <source>
        <dbReference type="Proteomes" id="UP000240883"/>
    </source>
</evidence>
<proteinExistence type="predicted"/>
<reference evidence="2 3" key="1">
    <citation type="journal article" date="2018" name="Front. Microbiol.">
        <title>Genome-Wide Analysis of Corynespora cassiicola Leaf Fall Disease Putative Effectors.</title>
        <authorList>
            <person name="Lopez D."/>
            <person name="Ribeiro S."/>
            <person name="Label P."/>
            <person name="Fumanal B."/>
            <person name="Venisse J.S."/>
            <person name="Kohler A."/>
            <person name="de Oliveira R.R."/>
            <person name="Labutti K."/>
            <person name="Lipzen A."/>
            <person name="Lail K."/>
            <person name="Bauer D."/>
            <person name="Ohm R.A."/>
            <person name="Barry K.W."/>
            <person name="Spatafora J."/>
            <person name="Grigoriev I.V."/>
            <person name="Martin F.M."/>
            <person name="Pujade-Renaud V."/>
        </authorList>
    </citation>
    <scope>NUCLEOTIDE SEQUENCE [LARGE SCALE GENOMIC DNA]</scope>
    <source>
        <strain evidence="2 3">Philippines</strain>
    </source>
</reference>
<name>A0A2T2NE61_CORCC</name>
<gene>
    <name evidence="2" type="ORF">BS50DRAFT_86413</name>
</gene>
<protein>
    <submittedName>
        <fullName evidence="2">Uncharacterized protein</fullName>
    </submittedName>
</protein>
<accession>A0A2T2NE61</accession>
<evidence type="ECO:0000313" key="2">
    <source>
        <dbReference type="EMBL" id="PSN63679.1"/>
    </source>
</evidence>
<dbReference type="EMBL" id="KZ678139">
    <property type="protein sequence ID" value="PSN63679.1"/>
    <property type="molecule type" value="Genomic_DNA"/>
</dbReference>
<keyword evidence="3" id="KW-1185">Reference proteome</keyword>
<dbReference type="Proteomes" id="UP000240883">
    <property type="component" value="Unassembled WGS sequence"/>
</dbReference>
<feature type="compositionally biased region" description="Polar residues" evidence="1">
    <location>
        <begin position="23"/>
        <end position="40"/>
    </location>
</feature>
<sequence length="194" mass="20646">MRFTIIRLATERASPTRLPLTAGRTSRSPLSENASDSTVAVSEFNSASRLKASPHVRAVKQTLPKAAPRVRPVGNSPPASPPTHRQSLRRHSHPSFSSSCFPPLTPSIGIVQAPEASSQGIIHTQAHTTLLRWANGSILASNACPFRRVPLLCRVDASCTCILLMSGVKGAPRPRSAPPERGGKKGQGKQVPGE</sequence>
<feature type="region of interest" description="Disordered" evidence="1">
    <location>
        <begin position="169"/>
        <end position="194"/>
    </location>
</feature>
<feature type="region of interest" description="Disordered" evidence="1">
    <location>
        <begin position="61"/>
        <end position="99"/>
    </location>
</feature>
<evidence type="ECO:0000256" key="1">
    <source>
        <dbReference type="SAM" id="MobiDB-lite"/>
    </source>
</evidence>
<feature type="region of interest" description="Disordered" evidence="1">
    <location>
        <begin position="16"/>
        <end position="40"/>
    </location>
</feature>
<dbReference type="AlphaFoldDB" id="A0A2T2NE61"/>